<keyword evidence="2" id="KW-1185">Reference proteome</keyword>
<gene>
    <name evidence="3" type="primary">LOC107226084</name>
</gene>
<protein>
    <submittedName>
        <fullName evidence="3">Uncharacterized protein LOC107226084 isoform X2</fullName>
    </submittedName>
</protein>
<evidence type="ECO:0000313" key="3">
    <source>
        <dbReference type="RefSeq" id="XP_046595424.1"/>
    </source>
</evidence>
<dbReference type="GeneID" id="107226084"/>
<organism evidence="2 3">
    <name type="scientific">Neodiprion lecontei</name>
    <name type="common">Redheaded pine sawfly</name>
    <dbReference type="NCBI Taxonomy" id="441921"/>
    <lineage>
        <taxon>Eukaryota</taxon>
        <taxon>Metazoa</taxon>
        <taxon>Ecdysozoa</taxon>
        <taxon>Arthropoda</taxon>
        <taxon>Hexapoda</taxon>
        <taxon>Insecta</taxon>
        <taxon>Pterygota</taxon>
        <taxon>Neoptera</taxon>
        <taxon>Endopterygota</taxon>
        <taxon>Hymenoptera</taxon>
        <taxon>Tenthredinoidea</taxon>
        <taxon>Diprionidae</taxon>
        <taxon>Diprioninae</taxon>
        <taxon>Neodiprion</taxon>
    </lineage>
</organism>
<proteinExistence type="predicted"/>
<sequence length="333" mass="38296">MDDTTSAIAKMYHFDDSQFESQWQVNCRNLTLNAIPTISAGSNDSLSSNKQEVNSPGENAIVDKLVENLIPAKLNDMRYDNDDGIANLQDEGNKQMKTCRTDGPMNNSDMQDTTFHTSENGTIRQTNEMKHWKLQPNAITTMCVDVKGGSTALRNQEVNSPEENAIVDKPAENLVPEKLNDTRYDNDDGIASSQDEGDQSVQMETSITDGPMNNSDTQATRFHSFENGTIRQANEIKRLKLQLKQERLKNHTYKLKYKITKQLALKSVQRFQFYKNNYFILLREKEVRNNRNRAPVYFRAYCDCDLKLPRMRYPIPRCVHTDDRDAYMKLLNE</sequence>
<dbReference type="Proteomes" id="UP000829291">
    <property type="component" value="Chromosome 5"/>
</dbReference>
<evidence type="ECO:0000256" key="1">
    <source>
        <dbReference type="SAM" id="MobiDB-lite"/>
    </source>
</evidence>
<dbReference type="RefSeq" id="XP_046595424.1">
    <property type="nucleotide sequence ID" value="XM_046739468.1"/>
</dbReference>
<accession>A0ABM3G578</accession>
<name>A0ABM3G578_NEOLC</name>
<reference evidence="3" key="1">
    <citation type="submission" date="2025-08" db="UniProtKB">
        <authorList>
            <consortium name="RefSeq"/>
        </authorList>
    </citation>
    <scope>IDENTIFICATION</scope>
    <source>
        <tissue evidence="3">Thorax and Abdomen</tissue>
    </source>
</reference>
<evidence type="ECO:0000313" key="2">
    <source>
        <dbReference type="Proteomes" id="UP000829291"/>
    </source>
</evidence>
<feature type="compositionally biased region" description="Polar residues" evidence="1">
    <location>
        <begin position="191"/>
        <end position="219"/>
    </location>
</feature>
<feature type="region of interest" description="Disordered" evidence="1">
    <location>
        <begin position="179"/>
        <end position="219"/>
    </location>
</feature>